<dbReference type="InterPro" id="IPR003673">
    <property type="entry name" value="CoA-Trfase_fam_III"/>
</dbReference>
<dbReference type="KEGG" id="nak:EH165_01650"/>
<reference evidence="2 3" key="2">
    <citation type="submission" date="2018-12" db="EMBL/GenBank/DDBJ databases">
        <title>Nakamurella antarcticus sp. nov., isolated from Antarctica South Shetland Islands soil.</title>
        <authorList>
            <person name="Peng F."/>
        </authorList>
    </citation>
    <scope>NUCLEOTIDE SEQUENCE [LARGE SCALE GENOMIC DNA]</scope>
    <source>
        <strain evidence="2 3">S14-144</strain>
    </source>
</reference>
<dbReference type="RefSeq" id="WP_124797749.1">
    <property type="nucleotide sequence ID" value="NZ_CP034170.1"/>
</dbReference>
<dbReference type="InterPro" id="IPR044855">
    <property type="entry name" value="CoA-Trfase_III_dom3_sf"/>
</dbReference>
<gene>
    <name evidence="2" type="ORF">EH165_01650</name>
</gene>
<dbReference type="OrthoDB" id="9797653at2"/>
<evidence type="ECO:0000313" key="2">
    <source>
        <dbReference type="EMBL" id="AZI57064.1"/>
    </source>
</evidence>
<dbReference type="AlphaFoldDB" id="A0A3G8ZR82"/>
<dbReference type="EMBL" id="CP034170">
    <property type="protein sequence ID" value="AZI57064.1"/>
    <property type="molecule type" value="Genomic_DNA"/>
</dbReference>
<dbReference type="GO" id="GO:0008410">
    <property type="term" value="F:CoA-transferase activity"/>
    <property type="evidence" value="ECO:0007669"/>
    <property type="project" value="TreeGrafter"/>
</dbReference>
<evidence type="ECO:0000313" key="3">
    <source>
        <dbReference type="Proteomes" id="UP000268084"/>
    </source>
</evidence>
<proteinExistence type="predicted"/>
<dbReference type="InterPro" id="IPR023606">
    <property type="entry name" value="CoA-Trfase_III_dom_1_sf"/>
</dbReference>
<sequence length="408" mass="44102">MNSPASMPGALDGLRVLDATQMLAGPLAATRLGDLGADVIKLESPAGGEFNRTHGFDDVRFGGEMTTFLAVNRNKRSLAIDLKNPESGAVIDALVATSDVFIQNFRHGTAERLGVGYDRLHAINPQLVYCSISGYGPHGPYRDRPGQDLIVQGYSGSMFSVGSEGDDPEPGALWAADVMTGYHAAIGILAALRARDVIGIGQHVEIDMFSVVLDAQLQELVTFLNARRQPVRTAEPGAHASIPAPYGVYRTSDSWLTLAMSPLSVLGEVLDDNWLRSLTHYNDGHVHRDQVYAHIRNKFVTKTTAEWLELCDRHKVWAGPVYDYADIEADPHVLATQMLVEQPGSNGTSVRTLRPPIALSETPASIRLGAPALGADSAEILAELGYTDEVLDRLLQSGAVEIHRPHLS</sequence>
<dbReference type="Pfam" id="PF02515">
    <property type="entry name" value="CoA_transf_3"/>
    <property type="match status" value="1"/>
</dbReference>
<keyword evidence="1 2" id="KW-0808">Transferase</keyword>
<dbReference type="SUPFAM" id="SSF89796">
    <property type="entry name" value="CoA-transferase family III (CaiB/BaiF)"/>
    <property type="match status" value="1"/>
</dbReference>
<dbReference type="InterPro" id="IPR050483">
    <property type="entry name" value="CoA-transferase_III_domain"/>
</dbReference>
<protein>
    <submittedName>
        <fullName evidence="2">CoA transferase</fullName>
    </submittedName>
</protein>
<dbReference type="PANTHER" id="PTHR48207:SF4">
    <property type="entry name" value="BLL6097 PROTEIN"/>
    <property type="match status" value="1"/>
</dbReference>
<evidence type="ECO:0000256" key="1">
    <source>
        <dbReference type="ARBA" id="ARBA00022679"/>
    </source>
</evidence>
<keyword evidence="3" id="KW-1185">Reference proteome</keyword>
<name>A0A3G8ZR82_9ACTN</name>
<dbReference type="Gene3D" id="3.30.1540.10">
    <property type="entry name" value="formyl-coa transferase, domain 3"/>
    <property type="match status" value="1"/>
</dbReference>
<dbReference type="Gene3D" id="3.40.50.10540">
    <property type="entry name" value="Crotonobetainyl-coa:carnitine coa-transferase, domain 1"/>
    <property type="match status" value="1"/>
</dbReference>
<accession>A0A3G8ZR82</accession>
<dbReference type="PANTHER" id="PTHR48207">
    <property type="entry name" value="SUCCINATE--HYDROXYMETHYLGLUTARATE COA-TRANSFERASE"/>
    <property type="match status" value="1"/>
</dbReference>
<dbReference type="Proteomes" id="UP000268084">
    <property type="component" value="Chromosome"/>
</dbReference>
<organism evidence="2 3">
    <name type="scientific">Nakamurella antarctica</name>
    <dbReference type="NCBI Taxonomy" id="1902245"/>
    <lineage>
        <taxon>Bacteria</taxon>
        <taxon>Bacillati</taxon>
        <taxon>Actinomycetota</taxon>
        <taxon>Actinomycetes</taxon>
        <taxon>Nakamurellales</taxon>
        <taxon>Nakamurellaceae</taxon>
        <taxon>Nakamurella</taxon>
    </lineage>
</organism>
<reference evidence="2 3" key="1">
    <citation type="submission" date="2018-11" db="EMBL/GenBank/DDBJ databases">
        <authorList>
            <person name="Da X."/>
        </authorList>
    </citation>
    <scope>NUCLEOTIDE SEQUENCE [LARGE SCALE GENOMIC DNA]</scope>
    <source>
        <strain evidence="2 3">S14-144</strain>
    </source>
</reference>